<gene>
    <name evidence="5" type="ORF">GOB81_11355</name>
</gene>
<dbReference type="PANTHER" id="PTHR43199">
    <property type="entry name" value="GLUTATHIONE HYDROLASE"/>
    <property type="match status" value="1"/>
</dbReference>
<comment type="caution">
    <text evidence="5">The sequence shown here is derived from an EMBL/GenBank/DDBJ whole genome shotgun (WGS) entry which is preliminary data.</text>
</comment>
<proteinExistence type="inferred from homology"/>
<evidence type="ECO:0000256" key="2">
    <source>
        <dbReference type="ARBA" id="ARBA00022679"/>
    </source>
</evidence>
<dbReference type="Gene3D" id="3.60.20.40">
    <property type="match status" value="1"/>
</dbReference>
<keyword evidence="4" id="KW-0865">Zymogen</keyword>
<dbReference type="EMBL" id="WOSY01000010">
    <property type="protein sequence ID" value="NHN89218.1"/>
    <property type="molecule type" value="Genomic_DNA"/>
</dbReference>
<accession>A0ABX0K3I4</accession>
<dbReference type="PRINTS" id="PR01210">
    <property type="entry name" value="GGTRANSPTASE"/>
</dbReference>
<keyword evidence="2" id="KW-0808">Transferase</keyword>
<dbReference type="RefSeq" id="WP_173570544.1">
    <property type="nucleotide sequence ID" value="NZ_WOSY01000010.1"/>
</dbReference>
<protein>
    <submittedName>
        <fullName evidence="5">Gamma-glutamyltranspeptidase</fullName>
    </submittedName>
</protein>
<dbReference type="InterPro" id="IPR029055">
    <property type="entry name" value="Ntn_hydrolases_N"/>
</dbReference>
<dbReference type="Proteomes" id="UP000631653">
    <property type="component" value="Unassembled WGS sequence"/>
</dbReference>
<name>A0ABX0K3I4_9PROT</name>
<evidence type="ECO:0000313" key="5">
    <source>
        <dbReference type="EMBL" id="NHN89218.1"/>
    </source>
</evidence>
<organism evidence="5 6">
    <name type="scientific">Acetobacter conturbans</name>
    <dbReference type="NCBI Taxonomy" id="1737472"/>
    <lineage>
        <taxon>Bacteria</taxon>
        <taxon>Pseudomonadati</taxon>
        <taxon>Pseudomonadota</taxon>
        <taxon>Alphaproteobacteria</taxon>
        <taxon>Acetobacterales</taxon>
        <taxon>Acetobacteraceae</taxon>
        <taxon>Acetobacter</taxon>
    </lineage>
</organism>
<dbReference type="PANTHER" id="PTHR43199:SF1">
    <property type="entry name" value="GLUTATHIONE HYDROLASE PROENZYME"/>
    <property type="match status" value="1"/>
</dbReference>
<keyword evidence="6" id="KW-1185">Reference proteome</keyword>
<dbReference type="InterPro" id="IPR043137">
    <property type="entry name" value="GGT_ssub_C"/>
</dbReference>
<sequence>MRERSASSRSVSRAEAPVSTRIPRNVAMIRKAGLLLAMSGTLSGCSWLFGITPHDTTGEEHPVLSLYGSGSRMLSGYVGNIVADEPHAALAAMTVLQRGGNAADAATALGLALSVTLPSRASLGAGGACVAWRPEDQGDGRAFLFMPTGDAPADAAAGGKVQADRPASVPMLARGLFMMQLRYGSVDFSETTQPAVMLARNGIEVGSQLAADLAAVQAPLLADEGARQIFGRSDGKVLKAGDIFAQRYLSGTLERIGSAGPGDLYTGALAQVLVASNDKTGAGLSMNGLRAAVPVEAMPLTVTMRGISVSFLPPPADGGYGMAFAWKALEAGEAGSNIGARAITGWRHVVDGKRVSVSTLTARAQALLDAGKTAGGSGLPNLPASTSFAVVDRKGEAVACAVSMDNLFGTGRVAGSTGIVLGASAAHRPAAILPAAIAHRDNQFVAMATASGQADAADAAASALAGALDGNIKAATSSGRANAISCREGLPGNSNHCFGWIDPRGSGYATGLDRD</sequence>
<evidence type="ECO:0000256" key="4">
    <source>
        <dbReference type="ARBA" id="ARBA00023145"/>
    </source>
</evidence>
<dbReference type="InterPro" id="IPR051792">
    <property type="entry name" value="GGT_bact"/>
</dbReference>
<reference evidence="5 6" key="1">
    <citation type="journal article" date="2020" name="Int. J. Syst. Evol. Microbiol.">
        <title>Novel acetic acid bacteria from cider fermentations: Acetobacter conturbans sp. nov. and Acetobacter fallax sp. nov.</title>
        <authorList>
            <person name="Sombolestani A.S."/>
            <person name="Cleenwerck I."/>
            <person name="Cnockaert M."/>
            <person name="Borremans W."/>
            <person name="Wieme A.D."/>
            <person name="De Vuyst L."/>
            <person name="Vandamme P."/>
        </authorList>
    </citation>
    <scope>NUCLEOTIDE SEQUENCE [LARGE SCALE GENOMIC DNA]</scope>
    <source>
        <strain evidence="5 6">LMG 1627</strain>
    </source>
</reference>
<dbReference type="SUPFAM" id="SSF56235">
    <property type="entry name" value="N-terminal nucleophile aminohydrolases (Ntn hydrolases)"/>
    <property type="match status" value="1"/>
</dbReference>
<comment type="similarity">
    <text evidence="1">Belongs to the gamma-glutamyltransferase family.</text>
</comment>
<evidence type="ECO:0000256" key="1">
    <source>
        <dbReference type="ARBA" id="ARBA00009381"/>
    </source>
</evidence>
<evidence type="ECO:0000313" key="6">
    <source>
        <dbReference type="Proteomes" id="UP000631653"/>
    </source>
</evidence>
<dbReference type="Pfam" id="PF01019">
    <property type="entry name" value="G_glu_transpept"/>
    <property type="match status" value="1"/>
</dbReference>
<keyword evidence="3" id="KW-0378">Hydrolase</keyword>
<evidence type="ECO:0000256" key="3">
    <source>
        <dbReference type="ARBA" id="ARBA00022801"/>
    </source>
</evidence>